<dbReference type="AlphaFoldDB" id="A0A3S9B5N4"/>
<organism evidence="1 2">
    <name type="scientific">Georhizobium profundi</name>
    <dbReference type="NCBI Taxonomy" id="2341112"/>
    <lineage>
        <taxon>Bacteria</taxon>
        <taxon>Pseudomonadati</taxon>
        <taxon>Pseudomonadota</taxon>
        <taxon>Alphaproteobacteria</taxon>
        <taxon>Hyphomicrobiales</taxon>
        <taxon>Rhizobiaceae</taxon>
        <taxon>Georhizobium</taxon>
    </lineage>
</organism>
<sequence length="86" mass="9700">MNFNDVSDYLMTVENPDAERGVRVHRLIFDLLKHPTAAQSAAEFGRSFQEFERATIERSGDVETVRFRALEDLSRLRQAVSAGAEG</sequence>
<dbReference type="Proteomes" id="UP000268192">
    <property type="component" value="Chromosome"/>
</dbReference>
<reference evidence="1 2" key="1">
    <citation type="submission" date="2018-09" db="EMBL/GenBank/DDBJ databases">
        <title>Marinorhizobium profundi gen. nov., sp. nov., isolated from a deep-sea sediment sample from the New Britain Trench and proposal of Marinorhizobiaceae fam. nov. in the order Rhizobiales of the class Alphaproteobacteria.</title>
        <authorList>
            <person name="Cao J."/>
        </authorList>
    </citation>
    <scope>NUCLEOTIDE SEQUENCE [LARGE SCALE GENOMIC DNA]</scope>
    <source>
        <strain evidence="1 2">WS11</strain>
    </source>
</reference>
<gene>
    <name evidence="1" type="ORF">D5400_13995</name>
</gene>
<protein>
    <submittedName>
        <fullName evidence="1">Uncharacterized protein</fullName>
    </submittedName>
</protein>
<name>A0A3S9B5N4_9HYPH</name>
<dbReference type="RefSeq" id="WP_126010559.1">
    <property type="nucleotide sequence ID" value="NZ_CP032509.1"/>
</dbReference>
<accession>A0A3S9B5N4</accession>
<proteinExistence type="predicted"/>
<evidence type="ECO:0000313" key="2">
    <source>
        <dbReference type="Proteomes" id="UP000268192"/>
    </source>
</evidence>
<keyword evidence="2" id="KW-1185">Reference proteome</keyword>
<dbReference type="EMBL" id="CP032509">
    <property type="protein sequence ID" value="AZN72240.1"/>
    <property type="molecule type" value="Genomic_DNA"/>
</dbReference>
<dbReference type="KEGG" id="abaw:D5400_13995"/>
<evidence type="ECO:0000313" key="1">
    <source>
        <dbReference type="EMBL" id="AZN72240.1"/>
    </source>
</evidence>